<sequence length="77" mass="9272">MSMRFVVERWTGRAWDSFPGLSFKTMSEVSKHLKTYSWHYTADNPYRIVDARPKKKSRKYTNPFHRWNSDEGMVVKI</sequence>
<dbReference type="EMBL" id="LR798360">
    <property type="protein sequence ID" value="CAB5226292.1"/>
    <property type="molecule type" value="Genomic_DNA"/>
</dbReference>
<reference evidence="1" key="1">
    <citation type="submission" date="2020-05" db="EMBL/GenBank/DDBJ databases">
        <authorList>
            <person name="Chiriac C."/>
            <person name="Salcher M."/>
            <person name="Ghai R."/>
            <person name="Kavagutti S V."/>
        </authorList>
    </citation>
    <scope>NUCLEOTIDE SEQUENCE</scope>
</reference>
<protein>
    <submittedName>
        <fullName evidence="1">Uncharacterized protein</fullName>
    </submittedName>
</protein>
<evidence type="ECO:0000313" key="1">
    <source>
        <dbReference type="EMBL" id="CAB5226292.1"/>
    </source>
</evidence>
<gene>
    <name evidence="1" type="ORF">UFOVP760_71</name>
</gene>
<name>A0A6J7XEK9_9CAUD</name>
<accession>A0A6J7XEK9</accession>
<organism evidence="1">
    <name type="scientific">uncultured Caudovirales phage</name>
    <dbReference type="NCBI Taxonomy" id="2100421"/>
    <lineage>
        <taxon>Viruses</taxon>
        <taxon>Duplodnaviria</taxon>
        <taxon>Heunggongvirae</taxon>
        <taxon>Uroviricota</taxon>
        <taxon>Caudoviricetes</taxon>
        <taxon>Peduoviridae</taxon>
        <taxon>Maltschvirus</taxon>
        <taxon>Maltschvirus maltsch</taxon>
    </lineage>
</organism>
<proteinExistence type="predicted"/>